<organism evidence="2 3">
    <name type="scientific">Protea cynaroides</name>
    <dbReference type="NCBI Taxonomy" id="273540"/>
    <lineage>
        <taxon>Eukaryota</taxon>
        <taxon>Viridiplantae</taxon>
        <taxon>Streptophyta</taxon>
        <taxon>Embryophyta</taxon>
        <taxon>Tracheophyta</taxon>
        <taxon>Spermatophyta</taxon>
        <taxon>Magnoliopsida</taxon>
        <taxon>Proteales</taxon>
        <taxon>Proteaceae</taxon>
        <taxon>Protea</taxon>
    </lineage>
</organism>
<feature type="region of interest" description="Disordered" evidence="1">
    <location>
        <begin position="28"/>
        <end position="61"/>
    </location>
</feature>
<evidence type="ECO:0000313" key="2">
    <source>
        <dbReference type="EMBL" id="KAJ4950842.1"/>
    </source>
</evidence>
<feature type="compositionally biased region" description="Polar residues" evidence="1">
    <location>
        <begin position="29"/>
        <end position="40"/>
    </location>
</feature>
<dbReference type="AlphaFoldDB" id="A0A9Q0GMY4"/>
<reference evidence="2" key="1">
    <citation type="journal article" date="2023" name="Plant J.">
        <title>The genome of the king protea, Protea cynaroides.</title>
        <authorList>
            <person name="Chang J."/>
            <person name="Duong T.A."/>
            <person name="Schoeman C."/>
            <person name="Ma X."/>
            <person name="Roodt D."/>
            <person name="Barker N."/>
            <person name="Li Z."/>
            <person name="Van de Peer Y."/>
            <person name="Mizrachi E."/>
        </authorList>
    </citation>
    <scope>NUCLEOTIDE SEQUENCE</scope>
    <source>
        <tissue evidence="2">Young leaves</tissue>
    </source>
</reference>
<protein>
    <submittedName>
        <fullName evidence="2">Uncharacterized protein</fullName>
    </submittedName>
</protein>
<accession>A0A9Q0GMY4</accession>
<evidence type="ECO:0000313" key="3">
    <source>
        <dbReference type="Proteomes" id="UP001141806"/>
    </source>
</evidence>
<proteinExistence type="predicted"/>
<sequence>MRRIQVKNHPKDAVEGSFAARKIPIQSPEMHQNEQVISKSSHGRFGSPAPSATPHYFSRQPIQNVDNGSLRLVNTGTLRIGNMDCRPNRASLHSQSLSYFYRKEIQNVNDGERYFENSGITEIGNMK</sequence>
<gene>
    <name evidence="2" type="ORF">NE237_027674</name>
</gene>
<dbReference type="Proteomes" id="UP001141806">
    <property type="component" value="Unassembled WGS sequence"/>
</dbReference>
<keyword evidence="3" id="KW-1185">Reference proteome</keyword>
<comment type="caution">
    <text evidence="2">The sequence shown here is derived from an EMBL/GenBank/DDBJ whole genome shotgun (WGS) entry which is preliminary data.</text>
</comment>
<dbReference type="EMBL" id="JAMYWD010000012">
    <property type="protein sequence ID" value="KAJ4950842.1"/>
    <property type="molecule type" value="Genomic_DNA"/>
</dbReference>
<dbReference type="OrthoDB" id="1997665at2759"/>
<evidence type="ECO:0000256" key="1">
    <source>
        <dbReference type="SAM" id="MobiDB-lite"/>
    </source>
</evidence>
<name>A0A9Q0GMY4_9MAGN</name>